<dbReference type="KEGG" id="sauj:SAI2T2_1002620"/>
<organism evidence="1 2">
    <name type="scientific">Staphylococcus aureus subsp. aureus ST228</name>
    <dbReference type="NCBI Taxonomy" id="1074919"/>
    <lineage>
        <taxon>Bacteria</taxon>
        <taxon>Bacillati</taxon>
        <taxon>Bacillota</taxon>
        <taxon>Bacilli</taxon>
        <taxon>Bacillales</taxon>
        <taxon>Staphylococcaceae</taxon>
        <taxon>Staphylococcus</taxon>
    </lineage>
</organism>
<evidence type="ECO:0008006" key="3">
    <source>
        <dbReference type="Google" id="ProtNLM"/>
    </source>
</evidence>
<dbReference type="Proteomes" id="UP000032744">
    <property type="component" value="Chromosome"/>
</dbReference>
<name>A0A7U7EX15_STAAU</name>
<protein>
    <recommendedName>
        <fullName evidence="3">Nitrogen regulation protein NIFR3</fullName>
    </recommendedName>
</protein>
<reference evidence="1 2" key="1">
    <citation type="journal article" date="2012" name="PLoS ONE">
        <title>Short term evolution of a highly transmissible methicillin-resistant Staphylococcus aureus clone (ST228) in a tertiary care hospital.</title>
        <authorList>
            <person name="Vogel V."/>
            <person name="Falquet L."/>
            <person name="Calderon-Copete S.P."/>
            <person name="Basset P."/>
            <person name="Blanc D.S."/>
        </authorList>
    </citation>
    <scope>NUCLEOTIDE SEQUENCE [LARGE SCALE GENOMIC DNA]</scope>
    <source>
        <strain evidence="2">ST228/18412</strain>
    </source>
</reference>
<accession>A0A7U7EX15</accession>
<evidence type="ECO:0000313" key="2">
    <source>
        <dbReference type="Proteomes" id="UP000032744"/>
    </source>
</evidence>
<dbReference type="KEGG" id="sauy:SAI8T7_1002620"/>
<gene>
    <name evidence="1" type="ORF">SAI7S6_1002620</name>
</gene>
<proteinExistence type="predicted"/>
<dbReference type="EMBL" id="HE579071">
    <property type="protein sequence ID" value="CCJ22028.1"/>
    <property type="molecule type" value="Genomic_DNA"/>
</dbReference>
<sequence length="117" mass="13483">MSSASFNSILALFCRIFKYKFGMVNKVVIKLSCVIGIKDINQSNRHYNAYWRGPNKEADEKSAYNNVQVGDGPQHREIGSVISTDNASWRGPNKFKIQCVILICYYYDNLQNYMKNE</sequence>
<dbReference type="KEGG" id="sauq:SAI4T8_1002620"/>
<dbReference type="KEGG" id="sauv:SAI7S6_1002620"/>
<dbReference type="AlphaFoldDB" id="A0A7U7EX15"/>
<dbReference type="KEGG" id="saux:SAI6T6_1002620"/>
<dbReference type="KEGG" id="saut:SAI1T1_2002620"/>
<dbReference type="KEGG" id="sauk:SAI3T3_1002620"/>
<dbReference type="KEGG" id="sauw:SAI5S5_1002610"/>
<evidence type="ECO:0000313" key="1">
    <source>
        <dbReference type="EMBL" id="CCJ22028.1"/>
    </source>
</evidence>